<dbReference type="InterPro" id="IPR032675">
    <property type="entry name" value="LRR_dom_sf"/>
</dbReference>
<dbReference type="Pfam" id="PF23598">
    <property type="entry name" value="LRR_14"/>
    <property type="match status" value="1"/>
</dbReference>
<gene>
    <name evidence="4" type="primary">LOC100824331</name>
    <name evidence="3" type="ORF">BRADI_4g12785v3</name>
</gene>
<dbReference type="SUPFAM" id="SSF52058">
    <property type="entry name" value="L domain-like"/>
    <property type="match status" value="1"/>
</dbReference>
<evidence type="ECO:0000313" key="5">
    <source>
        <dbReference type="Proteomes" id="UP000008810"/>
    </source>
</evidence>
<keyword evidence="5" id="KW-1185">Reference proteome</keyword>
<dbReference type="PANTHER" id="PTHR23155:SF1213">
    <property type="entry name" value="DISEASE RESISTANCE PROTEIN RPM1"/>
    <property type="match status" value="1"/>
</dbReference>
<dbReference type="Proteomes" id="UP000008810">
    <property type="component" value="Chromosome 4"/>
</dbReference>
<dbReference type="AlphaFoldDB" id="A0A2K2CMD9"/>
<dbReference type="OrthoDB" id="629866at2759"/>
<evidence type="ECO:0000259" key="2">
    <source>
        <dbReference type="Pfam" id="PF23598"/>
    </source>
</evidence>
<evidence type="ECO:0000256" key="1">
    <source>
        <dbReference type="ARBA" id="ARBA00022737"/>
    </source>
</evidence>
<dbReference type="EnsemblPlants" id="PNT63186">
    <property type="protein sequence ID" value="PNT63186"/>
    <property type="gene ID" value="BRADI_4g12785v3"/>
</dbReference>
<dbReference type="Gene3D" id="3.80.10.10">
    <property type="entry name" value="Ribonuclease Inhibitor"/>
    <property type="match status" value="2"/>
</dbReference>
<dbReference type="EMBL" id="CM000883">
    <property type="protein sequence ID" value="PNT63186.1"/>
    <property type="molecule type" value="Genomic_DNA"/>
</dbReference>
<reference evidence="3 4" key="1">
    <citation type="journal article" date="2010" name="Nature">
        <title>Genome sequencing and analysis of the model grass Brachypodium distachyon.</title>
        <authorList>
            <consortium name="International Brachypodium Initiative"/>
        </authorList>
    </citation>
    <scope>NUCLEOTIDE SEQUENCE [LARGE SCALE GENOMIC DNA]</scope>
    <source>
        <strain evidence="3">Bd21</strain>
        <strain evidence="4">cv. Bd21</strain>
    </source>
</reference>
<evidence type="ECO:0000313" key="3">
    <source>
        <dbReference type="EMBL" id="PNT63186.1"/>
    </source>
</evidence>
<dbReference type="PANTHER" id="PTHR23155">
    <property type="entry name" value="DISEASE RESISTANCE PROTEIN RP"/>
    <property type="match status" value="1"/>
</dbReference>
<evidence type="ECO:0000313" key="4">
    <source>
        <dbReference type="EnsemblPlants" id="PNT63186"/>
    </source>
</evidence>
<organism evidence="3">
    <name type="scientific">Brachypodium distachyon</name>
    <name type="common">Purple false brome</name>
    <name type="synonym">Trachynia distachya</name>
    <dbReference type="NCBI Taxonomy" id="15368"/>
    <lineage>
        <taxon>Eukaryota</taxon>
        <taxon>Viridiplantae</taxon>
        <taxon>Streptophyta</taxon>
        <taxon>Embryophyta</taxon>
        <taxon>Tracheophyta</taxon>
        <taxon>Spermatophyta</taxon>
        <taxon>Magnoliopsida</taxon>
        <taxon>Liliopsida</taxon>
        <taxon>Poales</taxon>
        <taxon>Poaceae</taxon>
        <taxon>BOP clade</taxon>
        <taxon>Pooideae</taxon>
        <taxon>Stipodae</taxon>
        <taxon>Brachypodieae</taxon>
        <taxon>Brachypodium</taxon>
    </lineage>
</organism>
<feature type="domain" description="Disease resistance R13L4/SHOC-2-like LRR" evidence="2">
    <location>
        <begin position="265"/>
        <end position="366"/>
    </location>
</feature>
<reference evidence="3" key="2">
    <citation type="submission" date="2017-06" db="EMBL/GenBank/DDBJ databases">
        <title>WGS assembly of Brachypodium distachyon.</title>
        <authorList>
            <consortium name="The International Brachypodium Initiative"/>
            <person name="Lucas S."/>
            <person name="Harmon-Smith M."/>
            <person name="Lail K."/>
            <person name="Tice H."/>
            <person name="Grimwood J."/>
            <person name="Bruce D."/>
            <person name="Barry K."/>
            <person name="Shu S."/>
            <person name="Lindquist E."/>
            <person name="Wang M."/>
            <person name="Pitluck S."/>
            <person name="Vogel J.P."/>
            <person name="Garvin D.F."/>
            <person name="Mockler T.C."/>
            <person name="Schmutz J."/>
            <person name="Rokhsar D."/>
            <person name="Bevan M.W."/>
        </authorList>
    </citation>
    <scope>NUCLEOTIDE SEQUENCE</scope>
    <source>
        <strain evidence="3">Bd21</strain>
    </source>
</reference>
<dbReference type="GO" id="GO:0006952">
    <property type="term" value="P:defense response"/>
    <property type="evidence" value="ECO:0007669"/>
    <property type="project" value="InterPro"/>
</dbReference>
<keyword evidence="1" id="KW-0677">Repeat</keyword>
<dbReference type="ExpressionAtlas" id="A0A2K2CMD9">
    <property type="expression patterns" value="baseline and differential"/>
</dbReference>
<dbReference type="InterPro" id="IPR044974">
    <property type="entry name" value="Disease_R_plants"/>
</dbReference>
<name>A0A2K2CMD9_BRADI</name>
<protein>
    <recommendedName>
        <fullName evidence="2">Disease resistance R13L4/SHOC-2-like LRR domain-containing protein</fullName>
    </recommendedName>
</protein>
<proteinExistence type="predicted"/>
<accession>A0A2K2CMD9</accession>
<reference evidence="4" key="3">
    <citation type="submission" date="2018-08" db="UniProtKB">
        <authorList>
            <consortium name="EnsemblPlants"/>
        </authorList>
    </citation>
    <scope>IDENTIFICATION</scope>
    <source>
        <strain evidence="4">cv. Bd21</strain>
    </source>
</reference>
<dbReference type="InterPro" id="IPR055414">
    <property type="entry name" value="LRR_R13L4/SHOC2-like"/>
</dbReference>
<sequence>MFVIAIDAEVRGVPSFSTKMYLIVIDDVATEELFNTISDFPWPLDERVHGRIIVTTAIWSAAGPCSCGDNNLPPLAPDISTPMVLVQEVGPSVTNTRPVLSEARFKLCASALARTQGSYTSDYKGVALEDCLLYFTMFPRHRDVSRNRLIRRLLAEGLLEHAVPVPGDAYRSPHDIVDELLDKLISSNFIETSKKSNNGKVKRCKTPGVVFNYICAKAVVENFITLMCGASQNQTTQQRNIRRLSLHPYSGAANGGVVMPDVCSLRTMVVFPTANAGYGDILNFDNLKLLRVLDLKECAHVNKDHLRRICELSLLKYLSLGDNIGRIPKKIWRLQELETLETRTTGVVTMYPEVLMLPKLKHLLGKFQLSKELNLMDGAKKLLGMKNDFSALKVFLGTKCVLGTLAGFVVGDGKGIPQLFCHMGQLRKVKIWSDFTKIEETELTGLKEGIEEFMSRGISMPTVDYSLSIDLKGCSKSFLDFLGYPGRLTSLKLTGDLAQFGLVYPKPNLNSLHELCLSMTGLSAAAIQKGLSKLTCPLKFLKLVEKELGGLSMLDHILPFARLERICLVGEQSLHNITIRDLSQLASLHLLCATLGDLPGIEIESLESLKEVGLHSGVADKIKKEWETAASRHRPNLKIVSIQTL</sequence>
<dbReference type="Gramene" id="PNT63186">
    <property type="protein sequence ID" value="PNT63186"/>
    <property type="gene ID" value="BRADI_4g12785v3"/>
</dbReference>